<comment type="similarity">
    <text evidence="1">Belongs to the DNA mismatch repair MutL/HexB family.</text>
</comment>
<dbReference type="EMBL" id="LN877948">
    <property type="protein sequence ID" value="CUV04425.1"/>
    <property type="molecule type" value="Genomic_DNA"/>
</dbReference>
<dbReference type="Gene3D" id="3.30.1540.20">
    <property type="entry name" value="MutL, C-terminal domain, dimerisation subdomain"/>
    <property type="match status" value="1"/>
</dbReference>
<feature type="region of interest" description="Disordered" evidence="3">
    <location>
        <begin position="872"/>
        <end position="906"/>
    </location>
</feature>
<dbReference type="GO" id="GO:0006298">
    <property type="term" value="P:mismatch repair"/>
    <property type="evidence" value="ECO:0007669"/>
    <property type="project" value="InterPro"/>
</dbReference>
<dbReference type="Gene3D" id="3.30.230.10">
    <property type="match status" value="1"/>
</dbReference>
<dbReference type="AlphaFoldDB" id="A0A0S4TB54"/>
<dbReference type="VEuPathDB" id="CryptoDB:Chro.20080"/>
<dbReference type="SUPFAM" id="SSF55874">
    <property type="entry name" value="ATPase domain of HSP90 chaperone/DNA topoisomerase II/histidine kinase"/>
    <property type="match status" value="1"/>
</dbReference>
<dbReference type="PANTHER" id="PTHR10073:SF52">
    <property type="entry name" value="MISMATCH REPAIR ENDONUCLEASE PMS2"/>
    <property type="match status" value="1"/>
</dbReference>
<evidence type="ECO:0000259" key="4">
    <source>
        <dbReference type="SMART" id="SM00853"/>
    </source>
</evidence>
<dbReference type="VEuPathDB" id="CryptoDB:Chro.50122"/>
<evidence type="ECO:0000256" key="3">
    <source>
        <dbReference type="SAM" id="MobiDB-lite"/>
    </source>
</evidence>
<feature type="compositionally biased region" description="Acidic residues" evidence="3">
    <location>
        <begin position="879"/>
        <end position="890"/>
    </location>
</feature>
<dbReference type="InterPro" id="IPR014790">
    <property type="entry name" value="MutL_C"/>
</dbReference>
<feature type="compositionally biased region" description="Polar residues" evidence="3">
    <location>
        <begin position="893"/>
        <end position="906"/>
    </location>
</feature>
<dbReference type="GO" id="GO:0016887">
    <property type="term" value="F:ATP hydrolysis activity"/>
    <property type="evidence" value="ECO:0007669"/>
    <property type="project" value="InterPro"/>
</dbReference>
<feature type="compositionally biased region" description="Basic and acidic residues" evidence="3">
    <location>
        <begin position="566"/>
        <end position="583"/>
    </location>
</feature>
<dbReference type="PANTHER" id="PTHR10073">
    <property type="entry name" value="DNA MISMATCH REPAIR PROTEIN MLH, PMS, MUTL"/>
    <property type="match status" value="1"/>
</dbReference>
<protein>
    <recommendedName>
        <fullName evidence="7">MutL C-terminal dimerisation domain-containing protein</fullName>
    </recommendedName>
</protein>
<dbReference type="Pfam" id="PF08676">
    <property type="entry name" value="MutL_C"/>
    <property type="match status" value="1"/>
</dbReference>
<dbReference type="SMART" id="SM00853">
    <property type="entry name" value="MutL_C"/>
    <property type="match status" value="1"/>
</dbReference>
<dbReference type="InterPro" id="IPR013507">
    <property type="entry name" value="DNA_mismatch_S5_2-like"/>
</dbReference>
<dbReference type="InterPro" id="IPR038973">
    <property type="entry name" value="MutL/Mlh/Pms-like"/>
</dbReference>
<dbReference type="InterPro" id="IPR014762">
    <property type="entry name" value="DNA_mismatch_repair_CS"/>
</dbReference>
<evidence type="ECO:0000259" key="5">
    <source>
        <dbReference type="SMART" id="SM01340"/>
    </source>
</evidence>
<dbReference type="Gene3D" id="3.30.565.10">
    <property type="entry name" value="Histidine kinase-like ATPase, C-terminal domain"/>
    <property type="match status" value="1"/>
</dbReference>
<dbReference type="InterPro" id="IPR036890">
    <property type="entry name" value="HATPase_C_sf"/>
</dbReference>
<feature type="compositionally biased region" description="Basic and acidic residues" evidence="3">
    <location>
        <begin position="477"/>
        <end position="495"/>
    </location>
</feature>
<dbReference type="InterPro" id="IPR037198">
    <property type="entry name" value="MutL_C_sf"/>
</dbReference>
<feature type="region of interest" description="Disordered" evidence="3">
    <location>
        <begin position="477"/>
        <end position="506"/>
    </location>
</feature>
<dbReference type="Proteomes" id="UP000199752">
    <property type="component" value="Chromosome 2"/>
</dbReference>
<dbReference type="GO" id="GO:0030983">
    <property type="term" value="F:mismatched DNA binding"/>
    <property type="evidence" value="ECO:0007669"/>
    <property type="project" value="InterPro"/>
</dbReference>
<dbReference type="SMART" id="SM01340">
    <property type="entry name" value="DNA_mis_repair"/>
    <property type="match status" value="1"/>
</dbReference>
<dbReference type="GO" id="GO:0005524">
    <property type="term" value="F:ATP binding"/>
    <property type="evidence" value="ECO:0007669"/>
    <property type="project" value="InterPro"/>
</dbReference>
<dbReference type="InterPro" id="IPR003594">
    <property type="entry name" value="HATPase_dom"/>
</dbReference>
<organism evidence="6">
    <name type="scientific">Cryptosporidium hominis</name>
    <dbReference type="NCBI Taxonomy" id="237895"/>
    <lineage>
        <taxon>Eukaryota</taxon>
        <taxon>Sar</taxon>
        <taxon>Alveolata</taxon>
        <taxon>Apicomplexa</taxon>
        <taxon>Conoidasida</taxon>
        <taxon>Coccidia</taxon>
        <taxon>Eucoccidiorida</taxon>
        <taxon>Eimeriorina</taxon>
        <taxon>Cryptosporidiidae</taxon>
        <taxon>Cryptosporidium</taxon>
    </lineage>
</organism>
<feature type="domain" description="DNA mismatch repair protein S5" evidence="5">
    <location>
        <begin position="252"/>
        <end position="393"/>
    </location>
</feature>
<dbReference type="Pfam" id="PF02518">
    <property type="entry name" value="HATPase_c"/>
    <property type="match status" value="1"/>
</dbReference>
<sequence>MLKKLSKEDQDRICSQQVITELQDCIKELVDNAIDAGCTEILISLTDFGSSTIEVLDNGKGIEDLNKIGERGVTSKLENFDNIHEDLSTLGFRGEGLNSIINSSEIVEIDTKYDNKENKIVFEKGKCLIEELIIENKNQNSDKFHKYHFSSKSGTRIRVIGLFLPYISRRTQFLRNIRLQLKSLIVLIEEYAICYPMIRFLLSNRTLSDTEREKIHKRLLIGESSEIKYQSNQIQSELIMTRGKVSSQKEVAQYIWGKSVLGNSLDFKLEGEVFVPKLQNMDSKIQDESLVGGKWIISGFISSLDKGRPSPDHQIFTVNNRPVNPIKRISRVISSIHSTLSSFNNRKLYPAFVINIYLPQSLLDINVTPNKRIVMLPAKVETVLAENIQQFLQDSYQNNIPIKREEFIENRYQSSILNYSSTSQDHCSTEISQSQISSSQKPKDKVVLSYNHLTDNLSNSGKALELVLSESSRLGEKKINEDEKNNNESENKDEIGNTSFSESKMESIELSHQTIGTKRHRSDEVSLREFYPNDFLTNQEKDSNIRKIVLPSFNENMDEGMDVDMDENKDKSKTKDKNKEKDMDKGKVVLNQVVPRNLTKIRLKNCIPVESIMELRYNKAEQEGIWNNRKGVCIHFGGRFNKKKVNRDEKKFLPNEDITQIIHKNESGVSELKNTENDQNSNRCFNFKKHLFNQLQVIGQFNKGFILTKLSIKEEQNYINHKNNERNGKNMIESLHIFIIDQHASDEKARFEKLNSDLSNIQTQKLISPLSISLTPSQEQLVISYKDIFEQNGFRFIFNSNSEIGSRIQLTQLPVILGIPLKQIDFLDLLSQINKYKVRVSIIDDSKSKVLDLPTQISSNISVECRQNKRLMEKRTNEELDEKEEEEEKEDSISVSTGDQENTNVTLWCPSGIVPRPRRIWSILASK</sequence>
<accession>A0A0S4TB54</accession>
<dbReference type="SUPFAM" id="SSF54211">
    <property type="entry name" value="Ribosomal protein S5 domain 2-like"/>
    <property type="match status" value="1"/>
</dbReference>
<dbReference type="PROSITE" id="PS00058">
    <property type="entry name" value="DNA_MISMATCH_REPAIR_1"/>
    <property type="match status" value="1"/>
</dbReference>
<evidence type="ECO:0000256" key="1">
    <source>
        <dbReference type="ARBA" id="ARBA00006082"/>
    </source>
</evidence>
<dbReference type="SUPFAM" id="SSF118116">
    <property type="entry name" value="DNA mismatch repair protein MutL"/>
    <property type="match status" value="1"/>
</dbReference>
<proteinExistence type="inferred from homology"/>
<dbReference type="Pfam" id="PF01119">
    <property type="entry name" value="DNA_mis_repair"/>
    <property type="match status" value="1"/>
</dbReference>
<feature type="region of interest" description="Disordered" evidence="3">
    <location>
        <begin position="558"/>
        <end position="583"/>
    </location>
</feature>
<dbReference type="VEuPathDB" id="CryptoDB:ChTU502y2012_387g0060"/>
<dbReference type="VEuPathDB" id="CryptoDB:GY17_00003430"/>
<reference evidence="6" key="1">
    <citation type="submission" date="2015-08" db="EMBL/GenBank/DDBJ databases">
        <authorList>
            <person name="Babu N.S."/>
            <person name="Beckwith C.J."/>
            <person name="Beseler K.G."/>
            <person name="Brison A."/>
            <person name="Carone J.V."/>
            <person name="Caskin T.P."/>
            <person name="Diamond M."/>
            <person name="Durham M.E."/>
            <person name="Foxe J.M."/>
            <person name="Go M."/>
            <person name="Henderson B.A."/>
            <person name="Jones I.B."/>
            <person name="McGettigan J.A."/>
            <person name="Micheletti S.J."/>
            <person name="Nasrallah M.E."/>
            <person name="Ortiz D."/>
            <person name="Piller C.R."/>
            <person name="Privatt S.R."/>
            <person name="Schneider S.L."/>
            <person name="Sharp S."/>
            <person name="Smith T.C."/>
            <person name="Stanton J.D."/>
            <person name="Ullery H.E."/>
            <person name="Wilson R.J."/>
            <person name="Serrano M.G."/>
            <person name="Buck G."/>
            <person name="Lee V."/>
            <person name="Wang Y."/>
            <person name="Carvalho R."/>
            <person name="Voegtly L."/>
            <person name="Shi R."/>
            <person name="Duckworth R."/>
            <person name="Johnson A."/>
            <person name="Loviza R."/>
            <person name="Walstead R."/>
            <person name="Shah Z."/>
            <person name="Kiflezghi M."/>
            <person name="Wade K."/>
            <person name="Ball S.L."/>
            <person name="Bradley K.W."/>
            <person name="Asai D.J."/>
            <person name="Bowman C.A."/>
            <person name="Russell D.A."/>
            <person name="Pope W.H."/>
            <person name="Jacobs-Sera D."/>
            <person name="Hendrix R.W."/>
            <person name="Hatfull G.F."/>
        </authorList>
    </citation>
    <scope>NUCLEOTIDE SEQUENCE [LARGE SCALE GENOMIC DNA]</scope>
</reference>
<dbReference type="GO" id="GO:0140664">
    <property type="term" value="F:ATP-dependent DNA damage sensor activity"/>
    <property type="evidence" value="ECO:0007669"/>
    <property type="project" value="InterPro"/>
</dbReference>
<name>A0A0S4TB54_CRYHO</name>
<keyword evidence="2" id="KW-0227">DNA damage</keyword>
<dbReference type="VEuPathDB" id="CryptoDB:CHUDEA2_700"/>
<evidence type="ECO:0008006" key="7">
    <source>
        <dbReference type="Google" id="ProtNLM"/>
    </source>
</evidence>
<dbReference type="InterPro" id="IPR042120">
    <property type="entry name" value="MutL_C_dimsub"/>
</dbReference>
<dbReference type="InterPro" id="IPR020568">
    <property type="entry name" value="Ribosomal_Su5_D2-typ_SF"/>
</dbReference>
<evidence type="ECO:0000313" key="6">
    <source>
        <dbReference type="EMBL" id="CUV04425.1"/>
    </source>
</evidence>
<gene>
    <name evidence="6" type="ORF">CHUDEA2_700</name>
</gene>
<dbReference type="GO" id="GO:0032389">
    <property type="term" value="C:MutLalpha complex"/>
    <property type="evidence" value="ECO:0007669"/>
    <property type="project" value="TreeGrafter"/>
</dbReference>
<feature type="domain" description="MutL C-terminal dimerisation" evidence="4">
    <location>
        <begin position="697"/>
        <end position="871"/>
    </location>
</feature>
<dbReference type="InterPro" id="IPR014721">
    <property type="entry name" value="Ribsml_uS5_D2-typ_fold_subgr"/>
</dbReference>
<evidence type="ECO:0000256" key="2">
    <source>
        <dbReference type="ARBA" id="ARBA00022763"/>
    </source>
</evidence>